<evidence type="ECO:0000313" key="4">
    <source>
        <dbReference type="Proteomes" id="UP000232003"/>
    </source>
</evidence>
<name>A0A2K8SIU7_9NOSO</name>
<keyword evidence="4" id="KW-1185">Reference proteome</keyword>
<evidence type="ECO:0000313" key="3">
    <source>
        <dbReference type="EMBL" id="AUB35396.1"/>
    </source>
</evidence>
<gene>
    <name evidence="3" type="ORF">COO91_01274</name>
</gene>
<dbReference type="AlphaFoldDB" id="A0A2K8SIU7"/>
<dbReference type="GO" id="GO:0032259">
    <property type="term" value="P:methylation"/>
    <property type="evidence" value="ECO:0007669"/>
    <property type="project" value="UniProtKB-KW"/>
</dbReference>
<dbReference type="InterPro" id="IPR050447">
    <property type="entry name" value="Erg6_SMT_methyltransf"/>
</dbReference>
<keyword evidence="1" id="KW-0808">Transferase</keyword>
<keyword evidence="3" id="KW-0489">Methyltransferase</keyword>
<dbReference type="PANTHER" id="PTHR44068:SF11">
    <property type="entry name" value="GERANYL DIPHOSPHATE 2-C-METHYLTRANSFERASE"/>
    <property type="match status" value="1"/>
</dbReference>
<feature type="domain" description="Methyltransferase type 11" evidence="2">
    <location>
        <begin position="66"/>
        <end position="159"/>
    </location>
</feature>
<dbReference type="EMBL" id="CP024785">
    <property type="protein sequence ID" value="AUB35396.1"/>
    <property type="molecule type" value="Genomic_DNA"/>
</dbReference>
<dbReference type="InterPro" id="IPR013216">
    <property type="entry name" value="Methyltransf_11"/>
</dbReference>
<dbReference type="SUPFAM" id="SSF53335">
    <property type="entry name" value="S-adenosyl-L-methionine-dependent methyltransferases"/>
    <property type="match status" value="1"/>
</dbReference>
<proteinExistence type="predicted"/>
<dbReference type="GO" id="GO:0008757">
    <property type="term" value="F:S-adenosylmethionine-dependent methyltransferase activity"/>
    <property type="evidence" value="ECO:0007669"/>
    <property type="project" value="InterPro"/>
</dbReference>
<accession>A0A2K8SIU7</accession>
<sequence>MKVIMNDFASKYDSIIQDPLLRNYYGEKDFYNVGYWLLDTLNQQEACENLMEKLLEFIPEKKGTILDVACGLGATTSHLLKYYSPVDIVGINISTKQLERSRVNAPGCNFILMDAAQLEFEDDLFDNIISVEAAFHFDTRERFLQEAWRVLKPGGNLVLSDIIFESTQWVGDWLVPQKNNVKDTEEYKDVYVKSGFQQVELVDKTNQTWGEYCRHVMLWLREKFLAGKLDEPTFHEYMTVFDGLLNSSVRHYLLVSAKKV</sequence>
<reference evidence="3 4" key="1">
    <citation type="submission" date="2017-11" db="EMBL/GenBank/DDBJ databases">
        <title>Complete genome of a free-living desiccation-tolerant cyanobacterium and its photosynthetic adaptation to extreme terrestrial habitat.</title>
        <authorList>
            <person name="Shang J."/>
        </authorList>
    </citation>
    <scope>NUCLEOTIDE SEQUENCE [LARGE SCALE GENOMIC DNA]</scope>
    <source>
        <strain evidence="3 4">CCNUN1</strain>
    </source>
</reference>
<dbReference type="PANTHER" id="PTHR44068">
    <property type="entry name" value="ZGC:194242"/>
    <property type="match status" value="1"/>
</dbReference>
<organism evidence="3 4">
    <name type="scientific">Nostoc flagelliforme CCNUN1</name>
    <dbReference type="NCBI Taxonomy" id="2038116"/>
    <lineage>
        <taxon>Bacteria</taxon>
        <taxon>Bacillati</taxon>
        <taxon>Cyanobacteriota</taxon>
        <taxon>Cyanophyceae</taxon>
        <taxon>Nostocales</taxon>
        <taxon>Nostocaceae</taxon>
        <taxon>Nostoc</taxon>
    </lineage>
</organism>
<dbReference type="InterPro" id="IPR029063">
    <property type="entry name" value="SAM-dependent_MTases_sf"/>
</dbReference>
<protein>
    <submittedName>
        <fullName evidence="3">Ubiqui/menaqui biosynthesis C-methylase UbiE</fullName>
    </submittedName>
</protein>
<evidence type="ECO:0000259" key="2">
    <source>
        <dbReference type="Pfam" id="PF08241"/>
    </source>
</evidence>
<dbReference type="KEGG" id="nfl:COO91_01274"/>
<dbReference type="Proteomes" id="UP000232003">
    <property type="component" value="Chromosome"/>
</dbReference>
<dbReference type="Gene3D" id="3.40.50.150">
    <property type="entry name" value="Vaccinia Virus protein VP39"/>
    <property type="match status" value="1"/>
</dbReference>
<evidence type="ECO:0000256" key="1">
    <source>
        <dbReference type="ARBA" id="ARBA00022679"/>
    </source>
</evidence>
<dbReference type="OrthoDB" id="9769602at2"/>
<dbReference type="CDD" id="cd02440">
    <property type="entry name" value="AdoMet_MTases"/>
    <property type="match status" value="1"/>
</dbReference>
<dbReference type="Pfam" id="PF08241">
    <property type="entry name" value="Methyltransf_11"/>
    <property type="match status" value="1"/>
</dbReference>